<keyword evidence="2" id="KW-0328">Glycosyltransferase</keyword>
<organism evidence="3 4">
    <name type="scientific">Parasponia andersonii</name>
    <name type="common">Sponia andersonii</name>
    <dbReference type="NCBI Taxonomy" id="3476"/>
    <lineage>
        <taxon>Eukaryota</taxon>
        <taxon>Viridiplantae</taxon>
        <taxon>Streptophyta</taxon>
        <taxon>Embryophyta</taxon>
        <taxon>Tracheophyta</taxon>
        <taxon>Spermatophyta</taxon>
        <taxon>Magnoliopsida</taxon>
        <taxon>eudicotyledons</taxon>
        <taxon>Gunneridae</taxon>
        <taxon>Pentapetalae</taxon>
        <taxon>rosids</taxon>
        <taxon>fabids</taxon>
        <taxon>Rosales</taxon>
        <taxon>Cannabaceae</taxon>
        <taxon>Parasponia</taxon>
    </lineage>
</organism>
<dbReference type="PANTHER" id="PTHR48047:SF135">
    <property type="entry name" value="GLYCOSYLTRANSFERASE"/>
    <property type="match status" value="1"/>
</dbReference>
<name>A0A2P5AWE5_PARAD</name>
<comment type="caution">
    <text evidence="3">The sequence shown here is derived from an EMBL/GenBank/DDBJ whole genome shotgun (WGS) entry which is preliminary data.</text>
</comment>
<evidence type="ECO:0000313" key="3">
    <source>
        <dbReference type="EMBL" id="PON40838.1"/>
    </source>
</evidence>
<proteinExistence type="inferred from homology"/>
<evidence type="ECO:0000256" key="2">
    <source>
        <dbReference type="ARBA" id="ARBA00022676"/>
    </source>
</evidence>
<accession>A0A2P5AWE5</accession>
<reference evidence="4" key="1">
    <citation type="submission" date="2016-06" db="EMBL/GenBank/DDBJ databases">
        <title>Parallel loss of symbiosis genes in relatives of nitrogen-fixing non-legume Parasponia.</title>
        <authorList>
            <person name="Van Velzen R."/>
            <person name="Holmer R."/>
            <person name="Bu F."/>
            <person name="Rutten L."/>
            <person name="Van Zeijl A."/>
            <person name="Liu W."/>
            <person name="Santuari L."/>
            <person name="Cao Q."/>
            <person name="Sharma T."/>
            <person name="Shen D."/>
            <person name="Roswanjaya Y."/>
            <person name="Wardhani T."/>
            <person name="Kalhor M.S."/>
            <person name="Jansen J."/>
            <person name="Van den Hoogen J."/>
            <person name="Gungor B."/>
            <person name="Hartog M."/>
            <person name="Hontelez J."/>
            <person name="Verver J."/>
            <person name="Yang W.-C."/>
            <person name="Schijlen E."/>
            <person name="Repin R."/>
            <person name="Schilthuizen M."/>
            <person name="Schranz E."/>
            <person name="Heidstra R."/>
            <person name="Miyata K."/>
            <person name="Fedorova E."/>
            <person name="Kohlen W."/>
            <person name="Bisseling T."/>
            <person name="Smit S."/>
            <person name="Geurts R."/>
        </authorList>
    </citation>
    <scope>NUCLEOTIDE SEQUENCE [LARGE SCALE GENOMIC DNA]</scope>
    <source>
        <strain evidence="4">cv. WU1-14</strain>
    </source>
</reference>
<keyword evidence="3" id="KW-0808">Transferase</keyword>
<dbReference type="Gene3D" id="3.40.50.2000">
    <property type="entry name" value="Glycogen Phosphorylase B"/>
    <property type="match status" value="1"/>
</dbReference>
<dbReference type="PANTHER" id="PTHR48047">
    <property type="entry name" value="GLYCOSYLTRANSFERASE"/>
    <property type="match status" value="1"/>
</dbReference>
<dbReference type="OrthoDB" id="5835829at2759"/>
<gene>
    <name evidence="3" type="ORF">PanWU01x14_294410</name>
</gene>
<dbReference type="GO" id="GO:0035251">
    <property type="term" value="F:UDP-glucosyltransferase activity"/>
    <property type="evidence" value="ECO:0007669"/>
    <property type="project" value="TreeGrafter"/>
</dbReference>
<evidence type="ECO:0000313" key="4">
    <source>
        <dbReference type="Proteomes" id="UP000237105"/>
    </source>
</evidence>
<dbReference type="Proteomes" id="UP000237105">
    <property type="component" value="Unassembled WGS sequence"/>
</dbReference>
<comment type="similarity">
    <text evidence="1">Belongs to the UDP-glycosyltransferase family.</text>
</comment>
<dbReference type="EMBL" id="JXTB01000431">
    <property type="protein sequence ID" value="PON40838.1"/>
    <property type="molecule type" value="Genomic_DNA"/>
</dbReference>
<sequence>METEIDQFQVFFFPFMGRGNLIPTIDTAKLFSSKDLRSTIITTSHFEPFLSQLIEVAKVLGAQIDILTIRFPASEVRPPEEVESFHMADTPEMQQRFIKACGKLGPQLDQLLKQHRPDVLVANMFFPWPTDVAAAHRIPCLFLHGMSYFALCASTCLNMYKPHNKVSSDLEHFVIPNLPDEIEFTRSRVAEFEKRDDVSELEKFFKATKEVELKIYGVLLKSFYELEPAYADYYSKVLGRLAWHVGPLFLYDKGFD</sequence>
<dbReference type="SUPFAM" id="SSF53756">
    <property type="entry name" value="UDP-Glycosyltransferase/glycogen phosphorylase"/>
    <property type="match status" value="1"/>
</dbReference>
<dbReference type="STRING" id="3476.A0A2P5AWE5"/>
<keyword evidence="4" id="KW-1185">Reference proteome</keyword>
<dbReference type="AlphaFoldDB" id="A0A2P5AWE5"/>
<evidence type="ECO:0000256" key="1">
    <source>
        <dbReference type="ARBA" id="ARBA00009995"/>
    </source>
</evidence>
<protein>
    <submittedName>
        <fullName evidence="3">UDP-glucuronosyl/UDP-glucosyltransferase</fullName>
    </submittedName>
</protein>